<dbReference type="Proteomes" id="UP001157418">
    <property type="component" value="Unassembled WGS sequence"/>
</dbReference>
<dbReference type="AlphaFoldDB" id="A0AAU9NEY7"/>
<keyword evidence="3" id="KW-1185">Reference proteome</keyword>
<dbReference type="EMBL" id="CAKMRJ010004445">
    <property type="protein sequence ID" value="CAH1436389.1"/>
    <property type="molecule type" value="Genomic_DNA"/>
</dbReference>
<reference evidence="2 3" key="1">
    <citation type="submission" date="2022-01" db="EMBL/GenBank/DDBJ databases">
        <authorList>
            <person name="Xiong W."/>
            <person name="Schranz E."/>
        </authorList>
    </citation>
    <scope>NUCLEOTIDE SEQUENCE [LARGE SCALE GENOMIC DNA]</scope>
</reference>
<name>A0AAU9NEY7_9ASTR</name>
<evidence type="ECO:0000256" key="1">
    <source>
        <dbReference type="SAM" id="MobiDB-lite"/>
    </source>
</evidence>
<proteinExistence type="predicted"/>
<organism evidence="2 3">
    <name type="scientific">Lactuca virosa</name>
    <dbReference type="NCBI Taxonomy" id="75947"/>
    <lineage>
        <taxon>Eukaryota</taxon>
        <taxon>Viridiplantae</taxon>
        <taxon>Streptophyta</taxon>
        <taxon>Embryophyta</taxon>
        <taxon>Tracheophyta</taxon>
        <taxon>Spermatophyta</taxon>
        <taxon>Magnoliopsida</taxon>
        <taxon>eudicotyledons</taxon>
        <taxon>Gunneridae</taxon>
        <taxon>Pentapetalae</taxon>
        <taxon>asterids</taxon>
        <taxon>campanulids</taxon>
        <taxon>Asterales</taxon>
        <taxon>Asteraceae</taxon>
        <taxon>Cichorioideae</taxon>
        <taxon>Cichorieae</taxon>
        <taxon>Lactucinae</taxon>
        <taxon>Lactuca</taxon>
    </lineage>
</organism>
<gene>
    <name evidence="2" type="ORF">LVIROSA_LOCUS22763</name>
</gene>
<evidence type="ECO:0000313" key="3">
    <source>
        <dbReference type="Proteomes" id="UP001157418"/>
    </source>
</evidence>
<protein>
    <submittedName>
        <fullName evidence="2">Uncharacterized protein</fullName>
    </submittedName>
</protein>
<comment type="caution">
    <text evidence="2">The sequence shown here is derived from an EMBL/GenBank/DDBJ whole genome shotgun (WGS) entry which is preliminary data.</text>
</comment>
<sequence>MASTSGTKKPKGPKLPEKTYLPDSDSDDDAFDFSFLDFSEETFKAPSRLCDDQFINILCDENILRRSIDGMVDDGDIPGVQQKEHAHLDEDNEDVGVEYRVHDPNVDWKEMRPRLGDCYGAYNFHWKKKETL</sequence>
<accession>A0AAU9NEY7</accession>
<evidence type="ECO:0000313" key="2">
    <source>
        <dbReference type="EMBL" id="CAH1436389.1"/>
    </source>
</evidence>
<feature type="region of interest" description="Disordered" evidence="1">
    <location>
        <begin position="1"/>
        <end position="26"/>
    </location>
</feature>